<protein>
    <recommendedName>
        <fullName evidence="3">PAS fold-4 domain-containing protein</fullName>
    </recommendedName>
</protein>
<name>A0A327KZM1_9BRAD</name>
<accession>A0A327KZM1</accession>
<evidence type="ECO:0000313" key="1">
    <source>
        <dbReference type="EMBL" id="RAI43597.1"/>
    </source>
</evidence>
<comment type="caution">
    <text evidence="1">The sequence shown here is derived from an EMBL/GenBank/DDBJ whole genome shotgun (WGS) entry which is preliminary data.</text>
</comment>
<dbReference type="Proteomes" id="UP000249130">
    <property type="component" value="Unassembled WGS sequence"/>
</dbReference>
<evidence type="ECO:0000313" key="2">
    <source>
        <dbReference type="Proteomes" id="UP000249130"/>
    </source>
</evidence>
<dbReference type="AlphaFoldDB" id="A0A327KZM1"/>
<dbReference type="RefSeq" id="WP_111419546.1">
    <property type="nucleotide sequence ID" value="NZ_NPEX01000080.1"/>
</dbReference>
<dbReference type="EMBL" id="NPEX01000080">
    <property type="protein sequence ID" value="RAI43597.1"/>
    <property type="molecule type" value="Genomic_DNA"/>
</dbReference>
<reference evidence="1 2" key="1">
    <citation type="submission" date="2017-07" db="EMBL/GenBank/DDBJ databases">
        <title>Draft Genome Sequences of Select Purple Nonsulfur Bacteria.</title>
        <authorList>
            <person name="Lasarre B."/>
            <person name="Mckinlay J.B."/>
        </authorList>
    </citation>
    <scope>NUCLEOTIDE SEQUENCE [LARGE SCALE GENOMIC DNA]</scope>
    <source>
        <strain evidence="1 2">DSM 5909</strain>
    </source>
</reference>
<sequence length="160" mass="17667">MTIAILDANGIITDVNQGWRDFGAANGLVWSHAGLGENYLRHCTPEQSDRLRELIAGRRYDLSCLYPCHNIDRARWMVVVAVPLTFEPPTGLLLMHFDITTMMPPGAAAVRLEALPGDSHRKAVALARIVEQATLGAVALERMRHAAPRERPARSSPAHR</sequence>
<organism evidence="1 2">
    <name type="scientific">Rhodoplanes roseus</name>
    <dbReference type="NCBI Taxonomy" id="29409"/>
    <lineage>
        <taxon>Bacteria</taxon>
        <taxon>Pseudomonadati</taxon>
        <taxon>Pseudomonadota</taxon>
        <taxon>Alphaproteobacteria</taxon>
        <taxon>Hyphomicrobiales</taxon>
        <taxon>Nitrobacteraceae</taxon>
        <taxon>Rhodoplanes</taxon>
    </lineage>
</organism>
<dbReference type="OrthoDB" id="9812260at2"/>
<keyword evidence="2" id="KW-1185">Reference proteome</keyword>
<evidence type="ECO:0008006" key="3">
    <source>
        <dbReference type="Google" id="ProtNLM"/>
    </source>
</evidence>
<gene>
    <name evidence="1" type="ORF">CH341_13445</name>
</gene>
<proteinExistence type="predicted"/>